<dbReference type="EMBL" id="RBAK01000027">
    <property type="protein sequence ID" value="RKN37684.1"/>
    <property type="molecule type" value="Genomic_DNA"/>
</dbReference>
<dbReference type="RefSeq" id="WP_120733476.1">
    <property type="nucleotide sequence ID" value="NZ_RBAK01000027.1"/>
</dbReference>
<dbReference type="Proteomes" id="UP000281726">
    <property type="component" value="Unassembled WGS sequence"/>
</dbReference>
<evidence type="ECO:0000313" key="3">
    <source>
        <dbReference type="Proteomes" id="UP000281726"/>
    </source>
</evidence>
<gene>
    <name evidence="2" type="ORF">D7223_32255</name>
</gene>
<evidence type="ECO:0000313" key="2">
    <source>
        <dbReference type="EMBL" id="RKN37684.1"/>
    </source>
</evidence>
<comment type="caution">
    <text evidence="2">The sequence shown here is derived from an EMBL/GenBank/DDBJ whole genome shotgun (WGS) entry which is preliminary data.</text>
</comment>
<proteinExistence type="predicted"/>
<accession>A0A3A9YQC6</accession>
<evidence type="ECO:0000259" key="1">
    <source>
        <dbReference type="Pfam" id="PF14339"/>
    </source>
</evidence>
<keyword evidence="3" id="KW-1185">Reference proteome</keyword>
<dbReference type="AlphaFoldDB" id="A0A3A9YQC6"/>
<name>A0A3A9YQC6_9ACTN</name>
<sequence>IDTNLDQVAVQSPANSGQLAATGKLGVTAGTHAGFDIYSVVRNGRTVANRAYAVLNSATASGIYAADLLTGDVEPVGAFKPTLTVVDLAIPLGQR</sequence>
<feature type="non-terminal residue" evidence="2">
    <location>
        <position position="1"/>
    </location>
</feature>
<protein>
    <submittedName>
        <fullName evidence="2">DUF4394 domain-containing protein</fullName>
    </submittedName>
</protein>
<reference evidence="2 3" key="1">
    <citation type="journal article" date="2004" name="Syst. Appl. Microbiol.">
        <title>Cryptoendolithic actinomycetes from antarctic sandstone rock samples: Micromonospora endolithica sp. nov. and two isolates related to Micromonospora coerulea Jensen 1932.</title>
        <authorList>
            <person name="Hirsch P."/>
            <person name="Mevs U."/>
            <person name="Kroppenstedt R.M."/>
            <person name="Schumann P."/>
            <person name="Stackebrandt E."/>
        </authorList>
    </citation>
    <scope>NUCLEOTIDE SEQUENCE [LARGE SCALE GENOMIC DNA]</scope>
    <source>
        <strain evidence="2 3">JCM 12677</strain>
    </source>
</reference>
<organism evidence="2 3">
    <name type="scientific">Micromonospora endolithica</name>
    <dbReference type="NCBI Taxonomy" id="230091"/>
    <lineage>
        <taxon>Bacteria</taxon>
        <taxon>Bacillati</taxon>
        <taxon>Actinomycetota</taxon>
        <taxon>Actinomycetes</taxon>
        <taxon>Micromonosporales</taxon>
        <taxon>Micromonosporaceae</taxon>
        <taxon>Micromonospora</taxon>
    </lineage>
</organism>
<dbReference type="InterPro" id="IPR025507">
    <property type="entry name" value="DUF4394"/>
</dbReference>
<feature type="domain" description="DUF4394" evidence="1">
    <location>
        <begin position="1"/>
        <end position="89"/>
    </location>
</feature>
<dbReference type="Pfam" id="PF14339">
    <property type="entry name" value="DUF4394"/>
    <property type="match status" value="1"/>
</dbReference>